<dbReference type="Gene3D" id="3.90.70.80">
    <property type="match status" value="1"/>
</dbReference>
<evidence type="ECO:0000313" key="1">
    <source>
        <dbReference type="EMBL" id="PNW73546.1"/>
    </source>
</evidence>
<dbReference type="Gramene" id="PNW73546">
    <property type="protein sequence ID" value="PNW73546"/>
    <property type="gene ID" value="CHLRE_13g563476v5"/>
</dbReference>
<evidence type="ECO:0000313" key="2">
    <source>
        <dbReference type="Proteomes" id="UP000006906"/>
    </source>
</evidence>
<name>A0A2K3CZ27_CHLRE</name>
<reference evidence="1 2" key="1">
    <citation type="journal article" date="2007" name="Science">
        <title>The Chlamydomonas genome reveals the evolution of key animal and plant functions.</title>
        <authorList>
            <person name="Merchant S.S."/>
            <person name="Prochnik S.E."/>
            <person name="Vallon O."/>
            <person name="Harris E.H."/>
            <person name="Karpowicz S.J."/>
            <person name="Witman G.B."/>
            <person name="Terry A."/>
            <person name="Salamov A."/>
            <person name="Fritz-Laylin L.K."/>
            <person name="Marechal-Drouard L."/>
            <person name="Marshall W.F."/>
            <person name="Qu L.H."/>
            <person name="Nelson D.R."/>
            <person name="Sanderfoot A.A."/>
            <person name="Spalding M.H."/>
            <person name="Kapitonov V.V."/>
            <person name="Ren Q."/>
            <person name="Ferris P."/>
            <person name="Lindquist E."/>
            <person name="Shapiro H."/>
            <person name="Lucas S.M."/>
            <person name="Grimwood J."/>
            <person name="Schmutz J."/>
            <person name="Cardol P."/>
            <person name="Cerutti H."/>
            <person name="Chanfreau G."/>
            <person name="Chen C.L."/>
            <person name="Cognat V."/>
            <person name="Croft M.T."/>
            <person name="Dent R."/>
            <person name="Dutcher S."/>
            <person name="Fernandez E."/>
            <person name="Fukuzawa H."/>
            <person name="Gonzalez-Ballester D."/>
            <person name="Gonzalez-Halphen D."/>
            <person name="Hallmann A."/>
            <person name="Hanikenne M."/>
            <person name="Hippler M."/>
            <person name="Inwood W."/>
            <person name="Jabbari K."/>
            <person name="Kalanon M."/>
            <person name="Kuras R."/>
            <person name="Lefebvre P.A."/>
            <person name="Lemaire S.D."/>
            <person name="Lobanov A.V."/>
            <person name="Lohr M."/>
            <person name="Manuell A."/>
            <person name="Meier I."/>
            <person name="Mets L."/>
            <person name="Mittag M."/>
            <person name="Mittelmeier T."/>
            <person name="Moroney J.V."/>
            <person name="Moseley J."/>
            <person name="Napoli C."/>
            <person name="Nedelcu A.M."/>
            <person name="Niyogi K."/>
            <person name="Novoselov S.V."/>
            <person name="Paulsen I.T."/>
            <person name="Pazour G."/>
            <person name="Purton S."/>
            <person name="Ral J.P."/>
            <person name="Riano-Pachon D.M."/>
            <person name="Riekhof W."/>
            <person name="Rymarquis L."/>
            <person name="Schroda M."/>
            <person name="Stern D."/>
            <person name="Umen J."/>
            <person name="Willows R."/>
            <person name="Wilson N."/>
            <person name="Zimmer S.L."/>
            <person name="Allmer J."/>
            <person name="Balk J."/>
            <person name="Bisova K."/>
            <person name="Chen C.J."/>
            <person name="Elias M."/>
            <person name="Gendler K."/>
            <person name="Hauser C."/>
            <person name="Lamb M.R."/>
            <person name="Ledford H."/>
            <person name="Long J.C."/>
            <person name="Minagawa J."/>
            <person name="Page M.D."/>
            <person name="Pan J."/>
            <person name="Pootakham W."/>
            <person name="Roje S."/>
            <person name="Rose A."/>
            <person name="Stahlberg E."/>
            <person name="Terauchi A.M."/>
            <person name="Yang P."/>
            <person name="Ball S."/>
            <person name="Bowler C."/>
            <person name="Dieckmann C.L."/>
            <person name="Gladyshev V.N."/>
            <person name="Green P."/>
            <person name="Jorgensen R."/>
            <person name="Mayfield S."/>
            <person name="Mueller-Roeber B."/>
            <person name="Rajamani S."/>
            <person name="Sayre R.T."/>
            <person name="Brokstein P."/>
            <person name="Dubchak I."/>
            <person name="Goodstein D."/>
            <person name="Hornick L."/>
            <person name="Huang Y.W."/>
            <person name="Jhaveri J."/>
            <person name="Luo Y."/>
            <person name="Martinez D."/>
            <person name="Ngau W.C."/>
            <person name="Otillar B."/>
            <person name="Poliakov A."/>
            <person name="Porter A."/>
            <person name="Szajkowski L."/>
            <person name="Werner G."/>
            <person name="Zhou K."/>
            <person name="Grigoriev I.V."/>
            <person name="Rokhsar D.S."/>
            <person name="Grossman A.R."/>
        </authorList>
    </citation>
    <scope>NUCLEOTIDE SEQUENCE [LARGE SCALE GENOMIC DNA]</scope>
    <source>
        <strain evidence="2">CC-503</strain>
    </source>
</reference>
<accession>A0A2K3CZ27</accession>
<dbReference type="GeneID" id="5718986"/>
<dbReference type="RefSeq" id="XP_042917189.1">
    <property type="nucleotide sequence ID" value="XM_043069214.1"/>
</dbReference>
<dbReference type="KEGG" id="cre:CHLRE_13g563476v5"/>
<sequence length="341" mass="35183">MSLPAGIVDIGLAAAKPEETPENGECAFHAIASGLPKAERYLAAAYLRRLVVRGMTTRAVWEHMQSIGGGFGLVAAHQSAVLDNSVHLGHPAAYAAWMSRTSTLATYLELMVLAEILGAVIVIWLKRATCYHGHQKLVPTAPTRVLHILISPTPTNAGHYEGFTSTTEQSLHACVDVGAVSPTGWDLWCKDAPAVPAALAPLRAEATGTAIVQALLSAGSTFVPALSQLVRMVAAGVQEPLTFGTGSWRSPAAACNPANGCQEGGGEGGMAAAASTGTIDRGAGVQSCTYVALANVMTSGHGLPFGRAGTSSYGRGVSCGSEGGQMHSLLQQVAHHKIPMV</sequence>
<gene>
    <name evidence="1" type="ORF">CHLRE_13g563476v5</name>
</gene>
<keyword evidence="2" id="KW-1185">Reference proteome</keyword>
<dbReference type="ExpressionAtlas" id="A0A2K3CZ27">
    <property type="expression patterns" value="baseline and differential"/>
</dbReference>
<evidence type="ECO:0008006" key="3">
    <source>
        <dbReference type="Google" id="ProtNLM"/>
    </source>
</evidence>
<organism evidence="1 2">
    <name type="scientific">Chlamydomonas reinhardtii</name>
    <name type="common">Chlamydomonas smithii</name>
    <dbReference type="NCBI Taxonomy" id="3055"/>
    <lineage>
        <taxon>Eukaryota</taxon>
        <taxon>Viridiplantae</taxon>
        <taxon>Chlorophyta</taxon>
        <taxon>core chlorophytes</taxon>
        <taxon>Chlorophyceae</taxon>
        <taxon>CS clade</taxon>
        <taxon>Chlamydomonadales</taxon>
        <taxon>Chlamydomonadaceae</taxon>
        <taxon>Chlamydomonas</taxon>
    </lineage>
</organism>
<dbReference type="EMBL" id="CM008974">
    <property type="protein sequence ID" value="PNW73546.1"/>
    <property type="molecule type" value="Genomic_DNA"/>
</dbReference>
<proteinExistence type="predicted"/>
<dbReference type="AlphaFoldDB" id="A0A2K3CZ27"/>
<dbReference type="PaxDb" id="3055-EDP08915"/>
<dbReference type="CDD" id="cd22744">
    <property type="entry name" value="OTU"/>
    <property type="match status" value="1"/>
</dbReference>
<dbReference type="Proteomes" id="UP000006906">
    <property type="component" value="Chromosome 13"/>
</dbReference>
<protein>
    <recommendedName>
        <fullName evidence="3">OTU domain-containing protein</fullName>
    </recommendedName>
</protein>
<dbReference type="InParanoid" id="A0A2K3CZ27"/>